<dbReference type="Pfam" id="PF01636">
    <property type="entry name" value="APH"/>
    <property type="match status" value="1"/>
</dbReference>
<dbReference type="InterPro" id="IPR011009">
    <property type="entry name" value="Kinase-like_dom_sf"/>
</dbReference>
<evidence type="ECO:0000313" key="2">
    <source>
        <dbReference type="EMBL" id="NOK35061.1"/>
    </source>
</evidence>
<dbReference type="SUPFAM" id="SSF56112">
    <property type="entry name" value="Protein kinase-like (PK-like)"/>
    <property type="match status" value="1"/>
</dbReference>
<dbReference type="Gene3D" id="3.90.1200.10">
    <property type="match status" value="1"/>
</dbReference>
<keyword evidence="2" id="KW-0808">Transferase</keyword>
<comment type="caution">
    <text evidence="2">The sequence shown here is derived from an EMBL/GenBank/DDBJ whole genome shotgun (WGS) entry which is preliminary data.</text>
</comment>
<dbReference type="OrthoDB" id="3806873at2"/>
<keyword evidence="3" id="KW-1185">Reference proteome</keyword>
<protein>
    <submittedName>
        <fullName evidence="2">Phosphotransferase family protein</fullName>
    </submittedName>
</protein>
<dbReference type="RefSeq" id="WP_120528958.1">
    <property type="nucleotide sequence ID" value="NZ_JABFJV010000093.1"/>
</dbReference>
<dbReference type="PANTHER" id="PTHR47829">
    <property type="entry name" value="HYDROLASE, PUTATIVE (AFU_ORTHOLOGUE AFUA_1G12880)-RELATED"/>
    <property type="match status" value="1"/>
</dbReference>
<gene>
    <name evidence="2" type="ORF">HMI49_17825</name>
</gene>
<dbReference type="EMBL" id="JABFJV010000093">
    <property type="protein sequence ID" value="NOK35061.1"/>
    <property type="molecule type" value="Genomic_DNA"/>
</dbReference>
<evidence type="ECO:0000259" key="1">
    <source>
        <dbReference type="Pfam" id="PF01636"/>
    </source>
</evidence>
<reference evidence="2 3" key="1">
    <citation type="submission" date="2020-05" db="EMBL/GenBank/DDBJ databases">
        <authorList>
            <person name="Whitworth D."/>
        </authorList>
    </citation>
    <scope>NUCLEOTIDE SEQUENCE [LARGE SCALE GENOMIC DNA]</scope>
    <source>
        <strain evidence="2 3">AB043B</strain>
    </source>
</reference>
<dbReference type="PANTHER" id="PTHR47829:SF1">
    <property type="entry name" value="HAD FAMILY PHOSPHATASE"/>
    <property type="match status" value="1"/>
</dbReference>
<feature type="domain" description="Aminoglycoside phosphotransferase" evidence="1">
    <location>
        <begin position="43"/>
        <end position="277"/>
    </location>
</feature>
<sequence length="359" mass="40856">MTTPVSIPLDEGKAVRSGEALDVPAVDAWLKAQVPSLQGTPEVTQYTGGASNWTYRLKYDNRDLILRRPPSGTKAKSAHDMSREYTVQQALKPVYPVVPTMVGLCQDLGVLGAEFYVMERIPGLIPRKHLPKGLNLDKARTRQLCLNVVDQLIALHGVDAQAVGLTSLGKGPGYPQRQISGWSDRYEKARTWNVPRMKRTREWLAAHVPPDIKTCVIHNDWRFDNVVLKPEDPTQVIGVLDWEMATLGDPLMDLGNTLAYWVQADDDAFLRMTRRQPTDLPGMLTREEVVAYYLERTGLKPANWTFYEVYGVFRLAVIAQQIYYRYHHKQTRNPAFKNYWLIVNYLAYRCRQLIKKAGG</sequence>
<dbReference type="Proteomes" id="UP000563426">
    <property type="component" value="Unassembled WGS sequence"/>
</dbReference>
<dbReference type="InterPro" id="IPR052898">
    <property type="entry name" value="ACAD10-like"/>
</dbReference>
<dbReference type="GO" id="GO:0016740">
    <property type="term" value="F:transferase activity"/>
    <property type="evidence" value="ECO:0007669"/>
    <property type="project" value="UniProtKB-KW"/>
</dbReference>
<accession>A0A3A8HJK5</accession>
<dbReference type="Gene3D" id="3.30.200.20">
    <property type="entry name" value="Phosphorylase Kinase, domain 1"/>
    <property type="match status" value="1"/>
</dbReference>
<dbReference type="CDD" id="cd05154">
    <property type="entry name" value="ACAD10_11_N-like"/>
    <property type="match status" value="1"/>
</dbReference>
<evidence type="ECO:0000313" key="3">
    <source>
        <dbReference type="Proteomes" id="UP000563426"/>
    </source>
</evidence>
<name>A0A3A8HJK5_9BACT</name>
<dbReference type="InterPro" id="IPR041726">
    <property type="entry name" value="ACAD10_11_N"/>
</dbReference>
<organism evidence="2 3">
    <name type="scientific">Corallococcus exercitus</name>
    <dbReference type="NCBI Taxonomy" id="2316736"/>
    <lineage>
        <taxon>Bacteria</taxon>
        <taxon>Pseudomonadati</taxon>
        <taxon>Myxococcota</taxon>
        <taxon>Myxococcia</taxon>
        <taxon>Myxococcales</taxon>
        <taxon>Cystobacterineae</taxon>
        <taxon>Myxococcaceae</taxon>
        <taxon>Corallococcus</taxon>
    </lineage>
</organism>
<proteinExistence type="predicted"/>
<dbReference type="InterPro" id="IPR002575">
    <property type="entry name" value="Aminoglycoside_PTrfase"/>
</dbReference>
<dbReference type="AlphaFoldDB" id="A0A3A8HJK5"/>